<keyword evidence="2" id="KW-1185">Reference proteome</keyword>
<evidence type="ECO:0000313" key="2">
    <source>
        <dbReference type="Proteomes" id="UP000646827"/>
    </source>
</evidence>
<proteinExistence type="predicted"/>
<organism evidence="1 2">
    <name type="scientific">Circinella minor</name>
    <dbReference type="NCBI Taxonomy" id="1195481"/>
    <lineage>
        <taxon>Eukaryota</taxon>
        <taxon>Fungi</taxon>
        <taxon>Fungi incertae sedis</taxon>
        <taxon>Mucoromycota</taxon>
        <taxon>Mucoromycotina</taxon>
        <taxon>Mucoromycetes</taxon>
        <taxon>Mucorales</taxon>
        <taxon>Lichtheimiaceae</taxon>
        <taxon>Circinella</taxon>
    </lineage>
</organism>
<reference evidence="1 2" key="1">
    <citation type="submission" date="2020-12" db="EMBL/GenBank/DDBJ databases">
        <title>Metabolic potential, ecology and presence of endohyphal bacteria is reflected in genomic diversity of Mucoromycotina.</title>
        <authorList>
            <person name="Muszewska A."/>
            <person name="Okrasinska A."/>
            <person name="Steczkiewicz K."/>
            <person name="Drgas O."/>
            <person name="Orlowska M."/>
            <person name="Perlinska-Lenart U."/>
            <person name="Aleksandrzak-Piekarczyk T."/>
            <person name="Szatraj K."/>
            <person name="Zielenkiewicz U."/>
            <person name="Pilsyk S."/>
            <person name="Malc E."/>
            <person name="Mieczkowski P."/>
            <person name="Kruszewska J.S."/>
            <person name="Biernat P."/>
            <person name="Pawlowska J."/>
        </authorList>
    </citation>
    <scope>NUCLEOTIDE SEQUENCE [LARGE SCALE GENOMIC DNA]</scope>
    <source>
        <strain evidence="1 2">CBS 142.35</strain>
    </source>
</reference>
<comment type="caution">
    <text evidence="1">The sequence shown here is derived from an EMBL/GenBank/DDBJ whole genome shotgun (WGS) entry which is preliminary data.</text>
</comment>
<name>A0A8H7S9A0_9FUNG</name>
<dbReference type="OrthoDB" id="2284261at2759"/>
<sequence>MTFGALKDATTQQPLFTKQSWKEAEIFLTHIGSGYLSNPPGISLYQARRKDKYGLNVYRCLRGTNSLGGVYQNLNHRFGAPNASMRLTIALMTELVFRIVQAKPTKVTMIYGSRTKHNSCIENSMMHYQTTGEIGEIRPLVQAQQKFLTSAWLQESKLKTLVLPSTLKLEKKDRNIDLLSRRQGTYF</sequence>
<dbReference type="Proteomes" id="UP000646827">
    <property type="component" value="Unassembled WGS sequence"/>
</dbReference>
<protein>
    <submittedName>
        <fullName evidence="1">Uncharacterized protein</fullName>
    </submittedName>
</protein>
<dbReference type="AlphaFoldDB" id="A0A8H7S9A0"/>
<gene>
    <name evidence="1" type="ORF">INT45_000102</name>
</gene>
<evidence type="ECO:0000313" key="1">
    <source>
        <dbReference type="EMBL" id="KAG2224981.1"/>
    </source>
</evidence>
<accession>A0A8H7S9A0</accession>
<dbReference type="EMBL" id="JAEPRB010000034">
    <property type="protein sequence ID" value="KAG2224981.1"/>
    <property type="molecule type" value="Genomic_DNA"/>
</dbReference>